<evidence type="ECO:0000313" key="7">
    <source>
        <dbReference type="EMBL" id="KOX81000.1"/>
    </source>
</evidence>
<dbReference type="OrthoDB" id="248233at2759"/>
<comment type="similarity">
    <text evidence="2">Belongs to the TRAFAC class translation factor GTPase superfamily. Classic translation factor GTPase family. EF-Tu/EF-1A subfamily.</text>
</comment>
<evidence type="ECO:0000256" key="1">
    <source>
        <dbReference type="ARBA" id="ARBA00004496"/>
    </source>
</evidence>
<accession>A0A0M9ABC3</accession>
<dbReference type="CDD" id="cd03694">
    <property type="entry name" value="GTPBP_II"/>
    <property type="match status" value="1"/>
</dbReference>
<sequence length="675" mass="75508">MYHSYVAFPHQQNLRGVVYEKRVFRHVRWSHNDGDCGAISEECVVGTKYVSSAEEWIGEASNKSRLNRVRSSVEEKSGRENMDSFLELFNSDNNKATRRDTWNDSENEGNRMSDNESIDDDQEERLPPEPEQGNIEYKLKLINPSSQRFEHLVTQMKWRLREGHGEAIYQIGVEDNGKLTGLTREDMKASLKTLNDMAARLGATTNVLRERHANSKNKDMTACHNREERQVAEVLVKKLRKGDREDQDIVDLRLAVTGAQDAGKSTLLGVLTQGELDNGRGRARLNMLRHLHEIKTGRTSSISHEIIGFDSEGHVLNYAEMATAEEICEHASKVVTFIDLAGHRKYLRTTVLGLTGYSPHHVMLVVAPPMNEASQEHMALCLTLGLPFFIVVNKIDLGFYSISETINQLENAIKAQGYSKQLIMCNKSQMSWDYESDIIPVFNVSCVTGEGLEDLTNFIKNLSPYDVNSADSDSESCLFQIDETFRVAGLNEPVLGGLLVKGAIAPGTRLLVGPLPDGEFSPVKVVSLHRNKAPCCLVRASQSASLTLAPPTNRSPPLPHLRPGMVLISLWDQPHATLFFQATVLIVYHATAIYSGFQTTVHVGNVRQTCIIKGIMDAKDRGLQTNDTASVLFRFVNHPEYLHVGMRLLLREGRTKGIGKITQIFPLLDQQNSMQ</sequence>
<evidence type="ECO:0000256" key="5">
    <source>
        <dbReference type="SAM" id="MobiDB-lite"/>
    </source>
</evidence>
<gene>
    <name evidence="7" type="ORF">WN51_05687</name>
</gene>
<dbReference type="STRING" id="166423.A0A0M9ABC3"/>
<dbReference type="AlphaFoldDB" id="A0A0M9ABC3"/>
<evidence type="ECO:0000256" key="3">
    <source>
        <dbReference type="ARBA" id="ARBA00022741"/>
    </source>
</evidence>
<dbReference type="GO" id="GO:0003924">
    <property type="term" value="F:GTPase activity"/>
    <property type="evidence" value="ECO:0007669"/>
    <property type="project" value="InterPro"/>
</dbReference>
<dbReference type="InterPro" id="IPR050055">
    <property type="entry name" value="EF-Tu_GTPase"/>
</dbReference>
<dbReference type="InterPro" id="IPR009000">
    <property type="entry name" value="Transl_B-barrel_sf"/>
</dbReference>
<evidence type="ECO:0000313" key="8">
    <source>
        <dbReference type="Proteomes" id="UP000053105"/>
    </source>
</evidence>
<dbReference type="GO" id="GO:0005525">
    <property type="term" value="F:GTP binding"/>
    <property type="evidence" value="ECO:0007669"/>
    <property type="project" value="UniProtKB-KW"/>
</dbReference>
<organism evidence="7 8">
    <name type="scientific">Melipona quadrifasciata</name>
    <dbReference type="NCBI Taxonomy" id="166423"/>
    <lineage>
        <taxon>Eukaryota</taxon>
        <taxon>Metazoa</taxon>
        <taxon>Ecdysozoa</taxon>
        <taxon>Arthropoda</taxon>
        <taxon>Hexapoda</taxon>
        <taxon>Insecta</taxon>
        <taxon>Pterygota</taxon>
        <taxon>Neoptera</taxon>
        <taxon>Endopterygota</taxon>
        <taxon>Hymenoptera</taxon>
        <taxon>Apocrita</taxon>
        <taxon>Aculeata</taxon>
        <taxon>Apoidea</taxon>
        <taxon>Anthophila</taxon>
        <taxon>Apidae</taxon>
        <taxon>Melipona</taxon>
    </lineage>
</organism>
<dbReference type="GO" id="GO:0005737">
    <property type="term" value="C:cytoplasm"/>
    <property type="evidence" value="ECO:0007669"/>
    <property type="project" value="UniProtKB-SubCell"/>
</dbReference>
<keyword evidence="3" id="KW-0547">Nucleotide-binding</keyword>
<dbReference type="CDD" id="cd03708">
    <property type="entry name" value="GTPBP_III"/>
    <property type="match status" value="1"/>
</dbReference>
<keyword evidence="8" id="KW-1185">Reference proteome</keyword>
<reference evidence="7 8" key="1">
    <citation type="submission" date="2015-07" db="EMBL/GenBank/DDBJ databases">
        <title>The genome of Melipona quadrifasciata.</title>
        <authorList>
            <person name="Pan H."/>
            <person name="Kapheim K."/>
        </authorList>
    </citation>
    <scope>NUCLEOTIDE SEQUENCE [LARGE SCALE GENOMIC DNA]</scope>
    <source>
        <strain evidence="7">0111107301</strain>
        <tissue evidence="7">Whole body</tissue>
    </source>
</reference>
<dbReference type="PANTHER" id="PTHR43721:SF3">
    <property type="entry name" value="GTP-BINDING PROTEIN 2"/>
    <property type="match status" value="1"/>
</dbReference>
<evidence type="ECO:0000256" key="2">
    <source>
        <dbReference type="ARBA" id="ARBA00007249"/>
    </source>
</evidence>
<keyword evidence="4" id="KW-0342">GTP-binding</keyword>
<dbReference type="GO" id="GO:0003746">
    <property type="term" value="F:translation elongation factor activity"/>
    <property type="evidence" value="ECO:0007669"/>
    <property type="project" value="TreeGrafter"/>
</dbReference>
<proteinExistence type="inferred from homology"/>
<protein>
    <submittedName>
        <fullName evidence="7">GTP-binding protein 2</fullName>
    </submittedName>
</protein>
<dbReference type="InterPro" id="IPR009001">
    <property type="entry name" value="Transl_elong_EF1A/Init_IF2_C"/>
</dbReference>
<feature type="domain" description="Tr-type G" evidence="6">
    <location>
        <begin position="249"/>
        <end position="469"/>
    </location>
</feature>
<dbReference type="Pfam" id="PF00009">
    <property type="entry name" value="GTP_EFTU"/>
    <property type="match status" value="1"/>
</dbReference>
<name>A0A0M9ABC3_9HYME</name>
<evidence type="ECO:0000259" key="6">
    <source>
        <dbReference type="PROSITE" id="PS51722"/>
    </source>
</evidence>
<dbReference type="Proteomes" id="UP000053105">
    <property type="component" value="Unassembled WGS sequence"/>
</dbReference>
<dbReference type="InterPro" id="IPR000795">
    <property type="entry name" value="T_Tr_GTP-bd_dom"/>
</dbReference>
<dbReference type="InterPro" id="IPR027417">
    <property type="entry name" value="P-loop_NTPase"/>
</dbReference>
<feature type="compositionally biased region" description="Basic and acidic residues" evidence="5">
    <location>
        <begin position="96"/>
        <end position="114"/>
    </location>
</feature>
<evidence type="ECO:0000256" key="4">
    <source>
        <dbReference type="ARBA" id="ARBA00023134"/>
    </source>
</evidence>
<dbReference type="SUPFAM" id="SSF50447">
    <property type="entry name" value="Translation proteins"/>
    <property type="match status" value="1"/>
</dbReference>
<dbReference type="SUPFAM" id="SSF52540">
    <property type="entry name" value="P-loop containing nucleoside triphosphate hydrolases"/>
    <property type="match status" value="1"/>
</dbReference>
<dbReference type="EMBL" id="KQ435693">
    <property type="protein sequence ID" value="KOX81000.1"/>
    <property type="molecule type" value="Genomic_DNA"/>
</dbReference>
<dbReference type="Gene3D" id="3.40.50.300">
    <property type="entry name" value="P-loop containing nucleotide triphosphate hydrolases"/>
    <property type="match status" value="1"/>
</dbReference>
<comment type="subcellular location">
    <subcellularLocation>
        <location evidence="1">Cytoplasm</location>
    </subcellularLocation>
</comment>
<dbReference type="Gene3D" id="2.40.30.10">
    <property type="entry name" value="Translation factors"/>
    <property type="match status" value="1"/>
</dbReference>
<dbReference type="PROSITE" id="PS51722">
    <property type="entry name" value="G_TR_2"/>
    <property type="match status" value="1"/>
</dbReference>
<dbReference type="PANTHER" id="PTHR43721">
    <property type="entry name" value="ELONGATION FACTOR TU-RELATED"/>
    <property type="match status" value="1"/>
</dbReference>
<dbReference type="SUPFAM" id="SSF50465">
    <property type="entry name" value="EF-Tu/eEF-1alpha/eIF2-gamma C-terminal domain"/>
    <property type="match status" value="1"/>
</dbReference>
<feature type="region of interest" description="Disordered" evidence="5">
    <location>
        <begin position="96"/>
        <end position="132"/>
    </location>
</feature>